<dbReference type="Proteomes" id="UP000199476">
    <property type="component" value="Unassembled WGS sequence"/>
</dbReference>
<accession>A0A1G9R5B8</accession>
<evidence type="ECO:0000313" key="1">
    <source>
        <dbReference type="EMBL" id="SDM18321.1"/>
    </source>
</evidence>
<protein>
    <submittedName>
        <fullName evidence="1">Uncharacterized protein</fullName>
    </submittedName>
</protein>
<dbReference type="STRING" id="321763.SAMN04488692_12014"/>
<dbReference type="AlphaFoldDB" id="A0A1G9R5B8"/>
<name>A0A1G9R5B8_9FIRM</name>
<evidence type="ECO:0000313" key="2">
    <source>
        <dbReference type="Proteomes" id="UP000199476"/>
    </source>
</evidence>
<organism evidence="1 2">
    <name type="scientific">Halarsenatibacter silvermanii</name>
    <dbReference type="NCBI Taxonomy" id="321763"/>
    <lineage>
        <taxon>Bacteria</taxon>
        <taxon>Bacillati</taxon>
        <taxon>Bacillota</taxon>
        <taxon>Clostridia</taxon>
        <taxon>Halanaerobiales</taxon>
        <taxon>Halarsenatibacteraceae</taxon>
        <taxon>Halarsenatibacter</taxon>
    </lineage>
</organism>
<keyword evidence="2" id="KW-1185">Reference proteome</keyword>
<proteinExistence type="predicted"/>
<gene>
    <name evidence="1" type="ORF">SAMN04488692_12014</name>
</gene>
<reference evidence="1 2" key="1">
    <citation type="submission" date="2016-10" db="EMBL/GenBank/DDBJ databases">
        <authorList>
            <person name="de Groot N.N."/>
        </authorList>
    </citation>
    <scope>NUCLEOTIDE SEQUENCE [LARGE SCALE GENOMIC DNA]</scope>
    <source>
        <strain evidence="1 2">SLAS-1</strain>
    </source>
</reference>
<sequence>MVLRFEILEQLGFVYGRRFGVDVILKIKTKLKFHLRKGMIF</sequence>
<dbReference type="EMBL" id="FNGO01000020">
    <property type="protein sequence ID" value="SDM18321.1"/>
    <property type="molecule type" value="Genomic_DNA"/>
</dbReference>